<feature type="transmembrane region" description="Helical" evidence="7">
    <location>
        <begin position="147"/>
        <end position="168"/>
    </location>
</feature>
<accession>A0ABN9UBM6</accession>
<protein>
    <recommendedName>
        <fullName evidence="10">Peptidase M50 domain-containing protein</fullName>
    </recommendedName>
</protein>
<keyword evidence="5" id="KW-0862">Zinc</keyword>
<evidence type="ECO:0000256" key="4">
    <source>
        <dbReference type="ARBA" id="ARBA00022801"/>
    </source>
</evidence>
<keyword evidence="7" id="KW-1133">Transmembrane helix</keyword>
<dbReference type="PANTHER" id="PTHR39188:SF3">
    <property type="entry name" value="STAGE IV SPORULATION PROTEIN FB"/>
    <property type="match status" value="1"/>
</dbReference>
<evidence type="ECO:0008006" key="10">
    <source>
        <dbReference type="Google" id="ProtNLM"/>
    </source>
</evidence>
<evidence type="ECO:0000256" key="7">
    <source>
        <dbReference type="SAM" id="Phobius"/>
    </source>
</evidence>
<organism evidence="8 9">
    <name type="scientific">Prorocentrum cordatum</name>
    <dbReference type="NCBI Taxonomy" id="2364126"/>
    <lineage>
        <taxon>Eukaryota</taxon>
        <taxon>Sar</taxon>
        <taxon>Alveolata</taxon>
        <taxon>Dinophyceae</taxon>
        <taxon>Prorocentrales</taxon>
        <taxon>Prorocentraceae</taxon>
        <taxon>Prorocentrum</taxon>
    </lineage>
</organism>
<feature type="transmembrane region" description="Helical" evidence="7">
    <location>
        <begin position="35"/>
        <end position="55"/>
    </location>
</feature>
<dbReference type="Proteomes" id="UP001189429">
    <property type="component" value="Unassembled WGS sequence"/>
</dbReference>
<evidence type="ECO:0000256" key="3">
    <source>
        <dbReference type="ARBA" id="ARBA00022670"/>
    </source>
</evidence>
<name>A0ABN9UBM6_9DINO</name>
<evidence type="ECO:0000256" key="5">
    <source>
        <dbReference type="ARBA" id="ARBA00022833"/>
    </source>
</evidence>
<sequence>MMRRLGVACGPMVFVPFLGAAVEMKGAAQPSHEGLIAIAGPVLGAAAALVPLAAGAALGSDLLLRLASWGLLLNLLNLLPIRHLDGGRILAVLGAEARLALLGLLALGLLVQPGHMSALFFALGAFATRPWQPAMSSAGALAAPQGVALAAAYGALVGSLLVACQGAWRYRQALAAPDGPAPAA</sequence>
<keyword evidence="4" id="KW-0378">Hydrolase</keyword>
<feature type="transmembrane region" description="Helical" evidence="7">
    <location>
        <begin position="99"/>
        <end position="126"/>
    </location>
</feature>
<keyword evidence="7" id="KW-0812">Transmembrane</keyword>
<comment type="caution">
    <text evidence="8">The sequence shown here is derived from an EMBL/GenBank/DDBJ whole genome shotgun (WGS) entry which is preliminary data.</text>
</comment>
<evidence type="ECO:0000256" key="6">
    <source>
        <dbReference type="ARBA" id="ARBA00023049"/>
    </source>
</evidence>
<keyword evidence="9" id="KW-1185">Reference proteome</keyword>
<comment type="similarity">
    <text evidence="2">Belongs to the peptidase M50B family.</text>
</comment>
<evidence type="ECO:0000313" key="9">
    <source>
        <dbReference type="Proteomes" id="UP001189429"/>
    </source>
</evidence>
<proteinExistence type="inferred from homology"/>
<dbReference type="EMBL" id="CAUYUJ010015533">
    <property type="protein sequence ID" value="CAK0855259.1"/>
    <property type="molecule type" value="Genomic_DNA"/>
</dbReference>
<keyword evidence="7" id="KW-0472">Membrane</keyword>
<keyword evidence="6" id="KW-0482">Metalloprotease</keyword>
<evidence type="ECO:0000256" key="2">
    <source>
        <dbReference type="ARBA" id="ARBA00007931"/>
    </source>
</evidence>
<evidence type="ECO:0000256" key="1">
    <source>
        <dbReference type="ARBA" id="ARBA00001947"/>
    </source>
</evidence>
<keyword evidence="3" id="KW-0645">Protease</keyword>
<reference evidence="8" key="1">
    <citation type="submission" date="2023-10" db="EMBL/GenBank/DDBJ databases">
        <authorList>
            <person name="Chen Y."/>
            <person name="Shah S."/>
            <person name="Dougan E. K."/>
            <person name="Thang M."/>
            <person name="Chan C."/>
        </authorList>
    </citation>
    <scope>NUCLEOTIDE SEQUENCE [LARGE SCALE GENOMIC DNA]</scope>
</reference>
<evidence type="ECO:0000313" key="8">
    <source>
        <dbReference type="EMBL" id="CAK0855259.1"/>
    </source>
</evidence>
<comment type="cofactor">
    <cofactor evidence="1">
        <name>Zn(2+)</name>
        <dbReference type="ChEBI" id="CHEBI:29105"/>
    </cofactor>
</comment>
<dbReference type="PANTHER" id="PTHR39188">
    <property type="entry name" value="MEMBRANE-ASSOCIATED ZINC METALLOPROTEASE M50B"/>
    <property type="match status" value="1"/>
</dbReference>
<gene>
    <name evidence="8" type="ORF">PCOR1329_LOCUS46045</name>
</gene>